<keyword evidence="6" id="KW-0472">Membrane</keyword>
<evidence type="ECO:0000313" key="11">
    <source>
        <dbReference type="Proteomes" id="UP000823561"/>
    </source>
</evidence>
<dbReference type="Pfam" id="PF13445">
    <property type="entry name" value="zf-RING_UBOX"/>
    <property type="match status" value="1"/>
</dbReference>
<dbReference type="SMART" id="SM00336">
    <property type="entry name" value="BBOX"/>
    <property type="match status" value="1"/>
</dbReference>
<dbReference type="PROSITE" id="PS00518">
    <property type="entry name" value="ZF_RING_1"/>
    <property type="match status" value="1"/>
</dbReference>
<dbReference type="AlphaFoldDB" id="A0AAV6FFT8"/>
<evidence type="ECO:0000259" key="8">
    <source>
        <dbReference type="PROSITE" id="PS50119"/>
    </source>
</evidence>
<feature type="domain" description="B box-type" evidence="8">
    <location>
        <begin position="104"/>
        <end position="144"/>
    </location>
</feature>
<dbReference type="EMBL" id="JADWDJ010000023">
    <property type="protein sequence ID" value="KAG5261548.1"/>
    <property type="molecule type" value="Genomic_DNA"/>
</dbReference>
<feature type="transmembrane region" description="Helical" evidence="6">
    <location>
        <begin position="522"/>
        <end position="541"/>
    </location>
</feature>
<dbReference type="InterPro" id="IPR001870">
    <property type="entry name" value="B30.2/SPRY"/>
</dbReference>
<dbReference type="PROSITE" id="PS50089">
    <property type="entry name" value="ZF_RING_2"/>
    <property type="match status" value="1"/>
</dbReference>
<dbReference type="GO" id="GO:0008270">
    <property type="term" value="F:zinc ion binding"/>
    <property type="evidence" value="ECO:0007669"/>
    <property type="project" value="UniProtKB-KW"/>
</dbReference>
<dbReference type="PROSITE" id="PS50188">
    <property type="entry name" value="B302_SPRY"/>
    <property type="match status" value="1"/>
</dbReference>
<comment type="caution">
    <text evidence="10">The sequence shown here is derived from an EMBL/GenBank/DDBJ whole genome shotgun (WGS) entry which is preliminary data.</text>
</comment>
<keyword evidence="3" id="KW-0862">Zinc</keyword>
<evidence type="ECO:0000256" key="3">
    <source>
        <dbReference type="ARBA" id="ARBA00022833"/>
    </source>
</evidence>
<evidence type="ECO:0000256" key="5">
    <source>
        <dbReference type="SAM" id="MobiDB-lite"/>
    </source>
</evidence>
<reference evidence="10" key="1">
    <citation type="submission" date="2020-10" db="EMBL/GenBank/DDBJ databases">
        <title>Chromosome-scale genome assembly of the Allis shad, Alosa alosa.</title>
        <authorList>
            <person name="Margot Z."/>
            <person name="Christophe K."/>
            <person name="Cabau C."/>
            <person name="Louis A."/>
            <person name="Berthelot C."/>
            <person name="Parey E."/>
            <person name="Roest Crollius H."/>
            <person name="Montfort J."/>
            <person name="Robinson-Rechavi M."/>
            <person name="Bucao C."/>
            <person name="Bouchez O."/>
            <person name="Gislard M."/>
            <person name="Lluch J."/>
            <person name="Milhes M."/>
            <person name="Lampietro C."/>
            <person name="Lopez Roques C."/>
            <person name="Donnadieu C."/>
            <person name="Braasch I."/>
            <person name="Desvignes T."/>
            <person name="Postlethwait J."/>
            <person name="Bobe J."/>
            <person name="Guiguen Y."/>
        </authorList>
    </citation>
    <scope>NUCLEOTIDE SEQUENCE</scope>
    <source>
        <strain evidence="10">M-15738</strain>
        <tissue evidence="10">Blood</tissue>
    </source>
</reference>
<feature type="region of interest" description="Disordered" evidence="5">
    <location>
        <begin position="82"/>
        <end position="107"/>
    </location>
</feature>
<dbReference type="Gene3D" id="3.30.40.10">
    <property type="entry name" value="Zinc/RING finger domain, C3HC4 (zinc finger)"/>
    <property type="match status" value="1"/>
</dbReference>
<organism evidence="10 11">
    <name type="scientific">Alosa alosa</name>
    <name type="common">allis shad</name>
    <dbReference type="NCBI Taxonomy" id="278164"/>
    <lineage>
        <taxon>Eukaryota</taxon>
        <taxon>Metazoa</taxon>
        <taxon>Chordata</taxon>
        <taxon>Craniata</taxon>
        <taxon>Vertebrata</taxon>
        <taxon>Euteleostomi</taxon>
        <taxon>Actinopterygii</taxon>
        <taxon>Neopterygii</taxon>
        <taxon>Teleostei</taxon>
        <taxon>Clupei</taxon>
        <taxon>Clupeiformes</taxon>
        <taxon>Clupeoidei</taxon>
        <taxon>Clupeidae</taxon>
        <taxon>Alosa</taxon>
    </lineage>
</organism>
<evidence type="ECO:0000313" key="10">
    <source>
        <dbReference type="EMBL" id="KAG5261548.1"/>
    </source>
</evidence>
<dbReference type="SUPFAM" id="SSF57850">
    <property type="entry name" value="RING/U-box"/>
    <property type="match status" value="1"/>
</dbReference>
<dbReference type="InterPro" id="IPR000315">
    <property type="entry name" value="Znf_B-box"/>
</dbReference>
<feature type="domain" description="RING-type" evidence="7">
    <location>
        <begin position="14"/>
        <end position="54"/>
    </location>
</feature>
<keyword evidence="2 4" id="KW-0863">Zinc-finger</keyword>
<dbReference type="CDD" id="cd19769">
    <property type="entry name" value="Bbox2_TRIM16-like"/>
    <property type="match status" value="1"/>
</dbReference>
<evidence type="ECO:0000259" key="7">
    <source>
        <dbReference type="PROSITE" id="PS50089"/>
    </source>
</evidence>
<accession>A0AAV6FFT8</accession>
<protein>
    <submittedName>
        <fullName evidence="10">Uncharacterized protein</fullName>
    </submittedName>
</protein>
<dbReference type="InterPro" id="IPR013083">
    <property type="entry name" value="Znf_RING/FYVE/PHD"/>
</dbReference>
<evidence type="ECO:0000256" key="1">
    <source>
        <dbReference type="ARBA" id="ARBA00022723"/>
    </source>
</evidence>
<dbReference type="SUPFAM" id="SSF57845">
    <property type="entry name" value="B-box zinc-binding domain"/>
    <property type="match status" value="1"/>
</dbReference>
<name>A0AAV6FFT8_9TELE</name>
<dbReference type="InterPro" id="IPR013320">
    <property type="entry name" value="ConA-like_dom_sf"/>
</dbReference>
<evidence type="ECO:0000256" key="2">
    <source>
        <dbReference type="ARBA" id="ARBA00022771"/>
    </source>
</evidence>
<sequence length="549" mass="62746">MAASASSLEDDLTCSVCCDIFRGPVLLACGHSFCRECLNASWRSSPGRRCPICRHSSPQEPLLNISLRSTCESFLQQQQQQQQQRDAEAQRKEKKEEEEKEEEEMTRLCPEHNQRLAFFCEKEQQLVCSQCKKNQHKGHRVLSIQKAVKERKAKLATAMTPLKKRLDLLTSGTTQSSNGIKEIKSQIEDTERKMKKDFEELHKFLVDEEADRLSVLRQEAESCSSARKTKTDGKIFNLSRKLKDLEEKMEAKNAIGFLQNFDSILNRAQSPEPEFDLPPFSGVPSMSFIESQLNINVARHLGNLKFRVWEKMKGRAPYYPLTLDPNAHLCFLTLSNDLTSVSRVDKEWCLCPVPGSEGIADDNFHSWDVDVGDKDAEWMLGLMTHRFIHGLLPVCPEIGFWAVQRSGGEFQALTAVTSVTGLHLTRRPRVVRVQLWRPLTLRDPPSRSVRFLDAQNGTEIFRYDGVPCQVPVYPFLFPTKRPSELRLMPAEVTVTVKEEASFMQKHATTCRTFATTFMTSEFITFTLFAFLLFTILFFAIFSQELSSHR</sequence>
<dbReference type="InterPro" id="IPR043136">
    <property type="entry name" value="B30.2/SPRY_sf"/>
</dbReference>
<dbReference type="SMART" id="SM00184">
    <property type="entry name" value="RING"/>
    <property type="match status" value="1"/>
</dbReference>
<feature type="compositionally biased region" description="Basic and acidic residues" evidence="5">
    <location>
        <begin position="85"/>
        <end position="97"/>
    </location>
</feature>
<evidence type="ECO:0000259" key="9">
    <source>
        <dbReference type="PROSITE" id="PS50188"/>
    </source>
</evidence>
<dbReference type="Gene3D" id="2.60.120.920">
    <property type="match status" value="1"/>
</dbReference>
<keyword evidence="6" id="KW-1133">Transmembrane helix</keyword>
<keyword evidence="11" id="KW-1185">Reference proteome</keyword>
<dbReference type="InterPro" id="IPR050143">
    <property type="entry name" value="TRIM/RBCC"/>
</dbReference>
<dbReference type="Gene3D" id="3.30.160.60">
    <property type="entry name" value="Classic Zinc Finger"/>
    <property type="match status" value="1"/>
</dbReference>
<evidence type="ECO:0000256" key="6">
    <source>
        <dbReference type="SAM" id="Phobius"/>
    </source>
</evidence>
<keyword evidence="1" id="KW-0479">Metal-binding</keyword>
<keyword evidence="6" id="KW-0812">Transmembrane</keyword>
<feature type="domain" description="B30.2/SPRY" evidence="9">
    <location>
        <begin position="301"/>
        <end position="494"/>
    </location>
</feature>
<proteinExistence type="predicted"/>
<dbReference type="Pfam" id="PF00643">
    <property type="entry name" value="zf-B_box"/>
    <property type="match status" value="1"/>
</dbReference>
<dbReference type="PANTHER" id="PTHR24103">
    <property type="entry name" value="E3 UBIQUITIN-PROTEIN LIGASE TRIM"/>
    <property type="match status" value="1"/>
</dbReference>
<dbReference type="InterPro" id="IPR017907">
    <property type="entry name" value="Znf_RING_CS"/>
</dbReference>
<dbReference type="Proteomes" id="UP000823561">
    <property type="component" value="Chromosome 23"/>
</dbReference>
<dbReference type="InterPro" id="IPR001841">
    <property type="entry name" value="Znf_RING"/>
</dbReference>
<evidence type="ECO:0000256" key="4">
    <source>
        <dbReference type="PROSITE-ProRule" id="PRU00024"/>
    </source>
</evidence>
<dbReference type="PROSITE" id="PS50119">
    <property type="entry name" value="ZF_BBOX"/>
    <property type="match status" value="1"/>
</dbReference>
<dbReference type="InterPro" id="IPR027370">
    <property type="entry name" value="Znf-RING_euk"/>
</dbReference>
<dbReference type="SUPFAM" id="SSF49899">
    <property type="entry name" value="Concanavalin A-like lectins/glucanases"/>
    <property type="match status" value="1"/>
</dbReference>
<gene>
    <name evidence="10" type="ORF">AALO_G00285510</name>
</gene>